<evidence type="ECO:0000313" key="10">
    <source>
        <dbReference type="EMBL" id="OWZ82968.1"/>
    </source>
</evidence>
<comment type="subcellular location">
    <subcellularLocation>
        <location evidence="1 9">Cell membrane</location>
        <topology evidence="1 9">Multi-pass membrane protein</topology>
    </subcellularLocation>
</comment>
<dbReference type="RefSeq" id="WP_089024316.1">
    <property type="nucleotide sequence ID" value="NZ_NIQC01000031.1"/>
</dbReference>
<dbReference type="PANTHER" id="PTHR34308">
    <property type="entry name" value="COBALAMIN BIOSYNTHESIS PROTEIN CBIB"/>
    <property type="match status" value="1"/>
</dbReference>
<evidence type="ECO:0000256" key="9">
    <source>
        <dbReference type="HAMAP-Rule" id="MF_00024"/>
    </source>
</evidence>
<feature type="transmembrane region" description="Helical" evidence="9">
    <location>
        <begin position="6"/>
        <end position="34"/>
    </location>
</feature>
<evidence type="ECO:0000256" key="6">
    <source>
        <dbReference type="ARBA" id="ARBA00022692"/>
    </source>
</evidence>
<dbReference type="UniPathway" id="UPA00148"/>
<feature type="transmembrane region" description="Helical" evidence="9">
    <location>
        <begin position="82"/>
        <end position="101"/>
    </location>
</feature>
<evidence type="ECO:0000256" key="2">
    <source>
        <dbReference type="ARBA" id="ARBA00004953"/>
    </source>
</evidence>
<name>A0A226BV99_9FIRM</name>
<keyword evidence="8 9" id="KW-0472">Membrane</keyword>
<keyword evidence="11" id="KW-1185">Reference proteome</keyword>
<keyword evidence="4 9" id="KW-1003">Cell membrane</keyword>
<dbReference type="Proteomes" id="UP000214588">
    <property type="component" value="Unassembled WGS sequence"/>
</dbReference>
<gene>
    <name evidence="9 10" type="primary">cobD</name>
    <name evidence="10" type="ORF">CDO51_11075</name>
</gene>
<evidence type="ECO:0000256" key="8">
    <source>
        <dbReference type="ARBA" id="ARBA00023136"/>
    </source>
</evidence>
<dbReference type="GO" id="GO:0048472">
    <property type="term" value="F:threonine-phosphate decarboxylase activity"/>
    <property type="evidence" value="ECO:0007669"/>
    <property type="project" value="InterPro"/>
</dbReference>
<feature type="transmembrane region" description="Helical" evidence="9">
    <location>
        <begin position="292"/>
        <end position="311"/>
    </location>
</feature>
<feature type="transmembrane region" description="Helical" evidence="9">
    <location>
        <begin position="55"/>
        <end position="76"/>
    </location>
</feature>
<evidence type="ECO:0000256" key="5">
    <source>
        <dbReference type="ARBA" id="ARBA00022573"/>
    </source>
</evidence>
<keyword evidence="5 9" id="KW-0169">Cobalamin biosynthesis</keyword>
<dbReference type="OrthoDB" id="9811967at2"/>
<proteinExistence type="inferred from homology"/>
<evidence type="ECO:0000313" key="11">
    <source>
        <dbReference type="Proteomes" id="UP000214588"/>
    </source>
</evidence>
<dbReference type="GO" id="GO:0009236">
    <property type="term" value="P:cobalamin biosynthetic process"/>
    <property type="evidence" value="ECO:0007669"/>
    <property type="project" value="UniProtKB-UniRule"/>
</dbReference>
<feature type="transmembrane region" description="Helical" evidence="9">
    <location>
        <begin position="211"/>
        <end position="231"/>
    </location>
</feature>
<dbReference type="PANTHER" id="PTHR34308:SF1">
    <property type="entry name" value="COBALAMIN BIOSYNTHESIS PROTEIN CBIB"/>
    <property type="match status" value="1"/>
</dbReference>
<protein>
    <recommendedName>
        <fullName evidence="9">Cobalamin biosynthesis protein CobD</fullName>
    </recommendedName>
</protein>
<dbReference type="NCBIfam" id="TIGR00380">
    <property type="entry name" value="cobal_cbiB"/>
    <property type="match status" value="1"/>
</dbReference>
<dbReference type="InterPro" id="IPR004485">
    <property type="entry name" value="Cobalamin_biosynth_CobD/CbiB"/>
</dbReference>
<evidence type="ECO:0000256" key="7">
    <source>
        <dbReference type="ARBA" id="ARBA00022989"/>
    </source>
</evidence>
<comment type="function">
    <text evidence="9">Converts cobyric acid to cobinamide by the addition of aminopropanol on the F carboxylic group.</text>
</comment>
<organism evidence="10 11">
    <name type="scientific">Natranaerobius trueperi</name>
    <dbReference type="NCBI Taxonomy" id="759412"/>
    <lineage>
        <taxon>Bacteria</taxon>
        <taxon>Bacillati</taxon>
        <taxon>Bacillota</taxon>
        <taxon>Clostridia</taxon>
        <taxon>Natranaerobiales</taxon>
        <taxon>Natranaerobiaceae</taxon>
        <taxon>Natranaerobius</taxon>
    </lineage>
</organism>
<sequence length="315" mass="35081">MELALIISIAFILDVFFGDFWGKVHPICLIGNMITFLQRQSNKVFHIFKSPTIEIVIGGIIAFITILLTTYISLLLASFHLVFELLIINSAIAYKGLIVHLQKVYLPLKQGDITRARQALSQIVGRDVDNLNKSEITRGGVETGAESISDGIIAPLFYAVIGGAPLVMTYKAVNTLDSMIGYPFEPYKNIGYVSAKLDDLLNFIPARMTTLFMLVAGWVLNLNVRLGYLYFRKDANKHPSPNAGCSEATISGLLNVRLGGTNTYQGQPSFRTYLHKDGNLPKVEDISSTINIIKITSWIGLIVFICLRVYLRWLF</sequence>
<dbReference type="HAMAP" id="MF_00024">
    <property type="entry name" value="CobD_CbiB"/>
    <property type="match status" value="1"/>
</dbReference>
<comment type="pathway">
    <text evidence="2 9">Cofactor biosynthesis; adenosylcobalamin biosynthesis.</text>
</comment>
<accession>A0A226BV99</accession>
<comment type="similarity">
    <text evidence="3 9">Belongs to the CobD/CbiB family.</text>
</comment>
<keyword evidence="7 9" id="KW-1133">Transmembrane helix</keyword>
<evidence type="ECO:0000256" key="3">
    <source>
        <dbReference type="ARBA" id="ARBA00006263"/>
    </source>
</evidence>
<keyword evidence="6 9" id="KW-0812">Transmembrane</keyword>
<dbReference type="AlphaFoldDB" id="A0A226BV99"/>
<comment type="caution">
    <text evidence="10">The sequence shown here is derived from an EMBL/GenBank/DDBJ whole genome shotgun (WGS) entry which is preliminary data.</text>
</comment>
<evidence type="ECO:0000256" key="1">
    <source>
        <dbReference type="ARBA" id="ARBA00004651"/>
    </source>
</evidence>
<evidence type="ECO:0000256" key="4">
    <source>
        <dbReference type="ARBA" id="ARBA00022475"/>
    </source>
</evidence>
<dbReference type="EMBL" id="NIQC01000031">
    <property type="protein sequence ID" value="OWZ82968.1"/>
    <property type="molecule type" value="Genomic_DNA"/>
</dbReference>
<dbReference type="GO" id="GO:0005886">
    <property type="term" value="C:plasma membrane"/>
    <property type="evidence" value="ECO:0007669"/>
    <property type="project" value="UniProtKB-SubCell"/>
</dbReference>
<dbReference type="GO" id="GO:0015420">
    <property type="term" value="F:ABC-type vitamin B12 transporter activity"/>
    <property type="evidence" value="ECO:0007669"/>
    <property type="project" value="UniProtKB-UniRule"/>
</dbReference>
<dbReference type="Pfam" id="PF03186">
    <property type="entry name" value="CobD_Cbib"/>
    <property type="match status" value="1"/>
</dbReference>
<reference evidence="10 11" key="1">
    <citation type="submission" date="2017-06" db="EMBL/GenBank/DDBJ databases">
        <title>Draft Genome Sequence of Natranaerobius trueperi halophilic, alkalithermophilic bacteria from soda lakes.</title>
        <authorList>
            <person name="Zhao B."/>
        </authorList>
    </citation>
    <scope>NUCLEOTIDE SEQUENCE [LARGE SCALE GENOMIC DNA]</scope>
    <source>
        <strain evidence="10 11">DSM 18760</strain>
    </source>
</reference>